<organism evidence="2 3">
    <name type="scientific">Rhodopseudomonas palustris (strain HaA2)</name>
    <dbReference type="NCBI Taxonomy" id="316058"/>
    <lineage>
        <taxon>Bacteria</taxon>
        <taxon>Pseudomonadati</taxon>
        <taxon>Pseudomonadota</taxon>
        <taxon>Alphaproteobacteria</taxon>
        <taxon>Hyphomicrobiales</taxon>
        <taxon>Nitrobacteraceae</taxon>
        <taxon>Rhodopseudomonas</taxon>
    </lineage>
</organism>
<dbReference type="KEGG" id="rpb:RPB_3708"/>
<keyword evidence="3" id="KW-1185">Reference proteome</keyword>
<dbReference type="HOGENOM" id="CLU_2344784_0_0_5"/>
<keyword evidence="1" id="KW-0812">Transmembrane</keyword>
<keyword evidence="1" id="KW-0472">Membrane</keyword>
<dbReference type="AlphaFoldDB" id="Q2ITQ7"/>
<keyword evidence="1" id="KW-1133">Transmembrane helix</keyword>
<protein>
    <submittedName>
        <fullName evidence="2">Uncharacterized protein</fullName>
    </submittedName>
</protein>
<feature type="transmembrane region" description="Helical" evidence="1">
    <location>
        <begin position="31"/>
        <end position="51"/>
    </location>
</feature>
<evidence type="ECO:0000256" key="1">
    <source>
        <dbReference type="SAM" id="Phobius"/>
    </source>
</evidence>
<dbReference type="EMBL" id="CP000250">
    <property type="protein sequence ID" value="ABD08403.1"/>
    <property type="molecule type" value="Genomic_DNA"/>
</dbReference>
<dbReference type="Proteomes" id="UP000008809">
    <property type="component" value="Chromosome"/>
</dbReference>
<accession>Q2ITQ7</accession>
<gene>
    <name evidence="2" type="ordered locus">RPB_3708</name>
</gene>
<name>Q2ITQ7_RHOP2</name>
<sequence length="97" mass="10483">MFDNLMILLVVLSFGFPAMPWLFGARWGAKGIWLSTGFSVVLLLGGFPILFETACIASNCGQGAIAIFMLGPIWIASALLTVGSAMIIRSRCNSQRR</sequence>
<proteinExistence type="predicted"/>
<feature type="transmembrane region" description="Helical" evidence="1">
    <location>
        <begin position="63"/>
        <end position="88"/>
    </location>
</feature>
<reference evidence="2 3" key="1">
    <citation type="submission" date="2006-01" db="EMBL/GenBank/DDBJ databases">
        <title>Complete sequence of Rhodopseudomonas palustris HaA2.</title>
        <authorList>
            <consortium name="US DOE Joint Genome Institute"/>
            <person name="Copeland A."/>
            <person name="Lucas S."/>
            <person name="Lapidus A."/>
            <person name="Barry K."/>
            <person name="Detter J.C."/>
            <person name="Glavina T."/>
            <person name="Hammon N."/>
            <person name="Israni S."/>
            <person name="Pitluck S."/>
            <person name="Chain P."/>
            <person name="Malfatti S."/>
            <person name="Shin M."/>
            <person name="Vergez L."/>
            <person name="Schmutz J."/>
            <person name="Larimer F."/>
            <person name="Land M."/>
            <person name="Hauser L."/>
            <person name="Pelletier D.A."/>
            <person name="Kyrpides N."/>
            <person name="Anderson I."/>
            <person name="Oda Y."/>
            <person name="Harwood C.S."/>
            <person name="Richardson P."/>
        </authorList>
    </citation>
    <scope>NUCLEOTIDE SEQUENCE [LARGE SCALE GENOMIC DNA]</scope>
    <source>
        <strain evidence="2 3">HaA2</strain>
    </source>
</reference>
<evidence type="ECO:0000313" key="2">
    <source>
        <dbReference type="EMBL" id="ABD08403.1"/>
    </source>
</evidence>
<feature type="transmembrane region" description="Helical" evidence="1">
    <location>
        <begin position="6"/>
        <end position="24"/>
    </location>
</feature>
<evidence type="ECO:0000313" key="3">
    <source>
        <dbReference type="Proteomes" id="UP000008809"/>
    </source>
</evidence>